<feature type="domain" description="ABC transporter" evidence="9">
    <location>
        <begin position="17"/>
        <end position="265"/>
    </location>
</feature>
<evidence type="ECO:0000259" key="9">
    <source>
        <dbReference type="PROSITE" id="PS50893"/>
    </source>
</evidence>
<dbReference type="CDD" id="cd03257">
    <property type="entry name" value="ABC_NikE_OppD_transporters"/>
    <property type="match status" value="2"/>
</dbReference>
<feature type="domain" description="ABC transporter" evidence="9">
    <location>
        <begin position="284"/>
        <end position="538"/>
    </location>
</feature>
<keyword evidence="3" id="KW-0813">Transport</keyword>
<keyword evidence="5" id="KW-0997">Cell inner membrane</keyword>
<sequence length="549" mass="60171">MSAKQGSGQMQNGRPLLEIDRFSVKFGDKIAVHELSLSIARGERVALVGESGSGKSVTALSILRLVEHAELSGRMLLDGEDLLQKTEQQMRGLRGADVAMVFQEPMTALNPLFTIGKQIAESLRLHEGLRPNAARQRGIELLRRTGIPEPERRIDSFPHQLSGGQRQRAMIAMALACRPRLLLADEPTTALDVTVRQQIVDLLISLQEQEAAERGMAVLLITHDLNLVKRFAQRVAVMEKGVLVETNTTEALFSNPQHPYTRRLLDSEPQRAVEPVEPGAPRLLEVQGLAVDYSMSAKGWRSLFGRSTFRAVQDVDLSVRRGETLGIVGESGSGKSTLAATVLGLQRPAAGAIHIDGLPLASLKTAKSRRALYARMQVVFQDPFGSLSPRMTVEQIIGEGLVMHSPEIDAKARRARIGSLLEEVGMPADAMLRYPHEFSGGQRQRIAIARALAVEPELLVLDEPTSALDVSIQKQVLNLLTNLQKKYKLSYLFITHDLAVMRAMAHRVIVMKSGRIVEAGDTLDVLHAPSHPYTQSLLASSMIVPEPTA</sequence>
<dbReference type="PANTHER" id="PTHR43297">
    <property type="entry name" value="OLIGOPEPTIDE TRANSPORT ATP-BINDING PROTEIN APPD"/>
    <property type="match status" value="1"/>
</dbReference>
<dbReference type="InterPro" id="IPR003439">
    <property type="entry name" value="ABC_transporter-like_ATP-bd"/>
</dbReference>
<comment type="similarity">
    <text evidence="2">Belongs to the ABC transporter superfamily.</text>
</comment>
<evidence type="ECO:0000256" key="5">
    <source>
        <dbReference type="ARBA" id="ARBA00022519"/>
    </source>
</evidence>
<dbReference type="NCBIfam" id="NF008453">
    <property type="entry name" value="PRK11308.1"/>
    <property type="match status" value="2"/>
</dbReference>
<dbReference type="NCBIfam" id="NF007739">
    <property type="entry name" value="PRK10419.1"/>
    <property type="match status" value="2"/>
</dbReference>
<dbReference type="InterPro" id="IPR003593">
    <property type="entry name" value="AAA+_ATPase"/>
</dbReference>
<dbReference type="GO" id="GO:0005886">
    <property type="term" value="C:plasma membrane"/>
    <property type="evidence" value="ECO:0007669"/>
    <property type="project" value="UniProtKB-SubCell"/>
</dbReference>
<reference evidence="10 11" key="1">
    <citation type="submission" date="2020-07" db="EMBL/GenBank/DDBJ databases">
        <title>Exploring microbial biodiversity for novel pathways involved in the catabolism of aromatic compounds derived from lignin.</title>
        <authorList>
            <person name="Elkins J."/>
        </authorList>
    </citation>
    <scope>NUCLEOTIDE SEQUENCE [LARGE SCALE GENOMIC DNA]</scope>
    <source>
        <strain evidence="10 11">H2C3B</strain>
    </source>
</reference>
<dbReference type="Pfam" id="PF00005">
    <property type="entry name" value="ABC_tran"/>
    <property type="match status" value="2"/>
</dbReference>
<dbReference type="Pfam" id="PF08352">
    <property type="entry name" value="oligo_HPY"/>
    <property type="match status" value="2"/>
</dbReference>
<dbReference type="RefSeq" id="WP_257031884.1">
    <property type="nucleotide sequence ID" value="NZ_JACCAU010000001.1"/>
</dbReference>
<dbReference type="GO" id="GO:0005524">
    <property type="term" value="F:ATP binding"/>
    <property type="evidence" value="ECO:0007669"/>
    <property type="project" value="UniProtKB-KW"/>
</dbReference>
<dbReference type="PROSITE" id="PS00211">
    <property type="entry name" value="ABC_TRANSPORTER_1"/>
    <property type="match status" value="2"/>
</dbReference>
<keyword evidence="7 10" id="KW-0067">ATP-binding</keyword>
<dbReference type="FunFam" id="3.40.50.300:FF:000016">
    <property type="entry name" value="Oligopeptide ABC transporter ATP-binding component"/>
    <property type="match status" value="2"/>
</dbReference>
<gene>
    <name evidence="10" type="ORF">GGD41_006452</name>
</gene>
<accession>A0A7Y9WE67</accession>
<name>A0A7Y9WE67_9BURK</name>
<comment type="subcellular location">
    <subcellularLocation>
        <location evidence="1">Cell inner membrane</location>
        <topology evidence="1">Peripheral membrane protein</topology>
    </subcellularLocation>
</comment>
<dbReference type="InterPro" id="IPR050388">
    <property type="entry name" value="ABC_Ni/Peptide_Import"/>
</dbReference>
<dbReference type="AlphaFoldDB" id="A0A7Y9WE67"/>
<dbReference type="InterPro" id="IPR027417">
    <property type="entry name" value="P-loop_NTPase"/>
</dbReference>
<evidence type="ECO:0000256" key="4">
    <source>
        <dbReference type="ARBA" id="ARBA00022475"/>
    </source>
</evidence>
<evidence type="ECO:0000313" key="11">
    <source>
        <dbReference type="Proteomes" id="UP000572540"/>
    </source>
</evidence>
<dbReference type="InterPro" id="IPR017871">
    <property type="entry name" value="ABC_transporter-like_CS"/>
</dbReference>
<dbReference type="InterPro" id="IPR013563">
    <property type="entry name" value="Oligopep_ABC_C"/>
</dbReference>
<dbReference type="GO" id="GO:0015833">
    <property type="term" value="P:peptide transport"/>
    <property type="evidence" value="ECO:0007669"/>
    <property type="project" value="InterPro"/>
</dbReference>
<protein>
    <submittedName>
        <fullName evidence="10">Microcin C transport system ATP-binding protein</fullName>
    </submittedName>
</protein>
<evidence type="ECO:0000256" key="2">
    <source>
        <dbReference type="ARBA" id="ARBA00005417"/>
    </source>
</evidence>
<comment type="caution">
    <text evidence="10">The sequence shown here is derived from an EMBL/GenBank/DDBJ whole genome shotgun (WGS) entry which is preliminary data.</text>
</comment>
<keyword evidence="8" id="KW-0472">Membrane</keyword>
<organism evidence="10 11">
    <name type="scientific">Paraburkholderia bryophila</name>
    <dbReference type="NCBI Taxonomy" id="420952"/>
    <lineage>
        <taxon>Bacteria</taxon>
        <taxon>Pseudomonadati</taxon>
        <taxon>Pseudomonadota</taxon>
        <taxon>Betaproteobacteria</taxon>
        <taxon>Burkholderiales</taxon>
        <taxon>Burkholderiaceae</taxon>
        <taxon>Paraburkholderia</taxon>
    </lineage>
</organism>
<dbReference type="GO" id="GO:0055085">
    <property type="term" value="P:transmembrane transport"/>
    <property type="evidence" value="ECO:0007669"/>
    <property type="project" value="UniProtKB-ARBA"/>
</dbReference>
<dbReference type="PANTHER" id="PTHR43297:SF2">
    <property type="entry name" value="DIPEPTIDE TRANSPORT ATP-BINDING PROTEIN DPPD"/>
    <property type="match status" value="1"/>
</dbReference>
<evidence type="ECO:0000256" key="3">
    <source>
        <dbReference type="ARBA" id="ARBA00022448"/>
    </source>
</evidence>
<keyword evidence="6" id="KW-0547">Nucleotide-binding</keyword>
<proteinExistence type="inferred from homology"/>
<dbReference type="GO" id="GO:0016887">
    <property type="term" value="F:ATP hydrolysis activity"/>
    <property type="evidence" value="ECO:0007669"/>
    <property type="project" value="InterPro"/>
</dbReference>
<evidence type="ECO:0000256" key="7">
    <source>
        <dbReference type="ARBA" id="ARBA00022840"/>
    </source>
</evidence>
<evidence type="ECO:0000256" key="6">
    <source>
        <dbReference type="ARBA" id="ARBA00022741"/>
    </source>
</evidence>
<dbReference type="SUPFAM" id="SSF52540">
    <property type="entry name" value="P-loop containing nucleoside triphosphate hydrolases"/>
    <property type="match status" value="2"/>
</dbReference>
<evidence type="ECO:0000313" key="10">
    <source>
        <dbReference type="EMBL" id="NYH19224.1"/>
    </source>
</evidence>
<dbReference type="EMBL" id="JACCAU010000001">
    <property type="protein sequence ID" value="NYH19224.1"/>
    <property type="molecule type" value="Genomic_DNA"/>
</dbReference>
<evidence type="ECO:0000256" key="1">
    <source>
        <dbReference type="ARBA" id="ARBA00004417"/>
    </source>
</evidence>
<dbReference type="PROSITE" id="PS50893">
    <property type="entry name" value="ABC_TRANSPORTER_2"/>
    <property type="match status" value="2"/>
</dbReference>
<dbReference type="SMART" id="SM00382">
    <property type="entry name" value="AAA"/>
    <property type="match status" value="2"/>
</dbReference>
<keyword evidence="4" id="KW-1003">Cell membrane</keyword>
<dbReference type="Proteomes" id="UP000572540">
    <property type="component" value="Unassembled WGS sequence"/>
</dbReference>
<evidence type="ECO:0000256" key="8">
    <source>
        <dbReference type="ARBA" id="ARBA00023136"/>
    </source>
</evidence>
<dbReference type="Gene3D" id="3.40.50.300">
    <property type="entry name" value="P-loop containing nucleotide triphosphate hydrolases"/>
    <property type="match status" value="2"/>
</dbReference>